<feature type="transmembrane region" description="Helical" evidence="1">
    <location>
        <begin position="162"/>
        <end position="182"/>
    </location>
</feature>
<evidence type="ECO:0008006" key="4">
    <source>
        <dbReference type="Google" id="ProtNLM"/>
    </source>
</evidence>
<keyword evidence="1" id="KW-1133">Transmembrane helix</keyword>
<feature type="transmembrane region" description="Helical" evidence="1">
    <location>
        <begin position="89"/>
        <end position="109"/>
    </location>
</feature>
<keyword evidence="1" id="KW-0812">Transmembrane</keyword>
<feature type="transmembrane region" description="Helical" evidence="1">
    <location>
        <begin position="61"/>
        <end position="83"/>
    </location>
</feature>
<keyword evidence="1" id="KW-0472">Membrane</keyword>
<evidence type="ECO:0000256" key="1">
    <source>
        <dbReference type="SAM" id="Phobius"/>
    </source>
</evidence>
<evidence type="ECO:0000313" key="2">
    <source>
        <dbReference type="EMBL" id="MBU3803351.1"/>
    </source>
</evidence>
<feature type="transmembrane region" description="Helical" evidence="1">
    <location>
        <begin position="121"/>
        <end position="142"/>
    </location>
</feature>
<dbReference type="EMBL" id="JAHLFQ010000021">
    <property type="protein sequence ID" value="MBU3803351.1"/>
    <property type="molecule type" value="Genomic_DNA"/>
</dbReference>
<proteinExistence type="predicted"/>
<comment type="caution">
    <text evidence="2">The sequence shown here is derived from an EMBL/GenBank/DDBJ whole genome shotgun (WGS) entry which is preliminary data.</text>
</comment>
<dbReference type="AlphaFoldDB" id="A0A9E2KBF1"/>
<organism evidence="2 3">
    <name type="scientific">Candidatus Cellulosilyticum pullistercoris</name>
    <dbReference type="NCBI Taxonomy" id="2838521"/>
    <lineage>
        <taxon>Bacteria</taxon>
        <taxon>Bacillati</taxon>
        <taxon>Bacillota</taxon>
        <taxon>Clostridia</taxon>
        <taxon>Lachnospirales</taxon>
        <taxon>Cellulosilyticaceae</taxon>
        <taxon>Cellulosilyticum</taxon>
    </lineage>
</organism>
<feature type="transmembrane region" description="Helical" evidence="1">
    <location>
        <begin position="6"/>
        <end position="24"/>
    </location>
</feature>
<gene>
    <name evidence="2" type="ORF">H9872_01140</name>
</gene>
<accession>A0A9E2KBF1</accession>
<name>A0A9E2KBF1_9FIRM</name>
<reference evidence="2" key="1">
    <citation type="journal article" date="2021" name="PeerJ">
        <title>Extensive microbial diversity within the chicken gut microbiome revealed by metagenomics and culture.</title>
        <authorList>
            <person name="Gilroy R."/>
            <person name="Ravi A."/>
            <person name="Getino M."/>
            <person name="Pursley I."/>
            <person name="Horton D.L."/>
            <person name="Alikhan N.F."/>
            <person name="Baker D."/>
            <person name="Gharbi K."/>
            <person name="Hall N."/>
            <person name="Watson M."/>
            <person name="Adriaenssens E.M."/>
            <person name="Foster-Nyarko E."/>
            <person name="Jarju S."/>
            <person name="Secka A."/>
            <person name="Antonio M."/>
            <person name="Oren A."/>
            <person name="Chaudhuri R.R."/>
            <person name="La Ragione R."/>
            <person name="Hildebrand F."/>
            <person name="Pallen M.J."/>
        </authorList>
    </citation>
    <scope>NUCLEOTIDE SEQUENCE</scope>
    <source>
        <strain evidence="2">B5-657</strain>
    </source>
</reference>
<protein>
    <recommendedName>
        <fullName evidence="4">Membrane-spanning protein</fullName>
    </recommendedName>
</protein>
<dbReference type="Proteomes" id="UP000824229">
    <property type="component" value="Unassembled WGS sequence"/>
</dbReference>
<reference evidence="2" key="2">
    <citation type="submission" date="2021-04" db="EMBL/GenBank/DDBJ databases">
        <authorList>
            <person name="Gilroy R."/>
        </authorList>
    </citation>
    <scope>NUCLEOTIDE SEQUENCE</scope>
    <source>
        <strain evidence="2">B5-657</strain>
    </source>
</reference>
<evidence type="ECO:0000313" key="3">
    <source>
        <dbReference type="Proteomes" id="UP000824229"/>
    </source>
</evidence>
<dbReference type="Pfam" id="PF09997">
    <property type="entry name" value="DUF2238"/>
    <property type="match status" value="1"/>
</dbReference>
<dbReference type="InterPro" id="IPR014509">
    <property type="entry name" value="YjdF-like"/>
</dbReference>
<sequence length="207" mass="23121">MKYLKGMIYGVRLAFVVCSIYLLCQLKFDRQILLWGSLALTFVPELFTKVSKVKIPIWARIFYTLFLFCSQLLGSVLGAYTYFSWWDVMLHGVSGVFLGYVALIIMVAADRSGTLFKQRKTGLIVLFILAISIASAGIWEIIEFTGDTLFGANAQLGSLQDTMEDIICGTIGGGIYAIYIGIMMKSKRRCAIDTLLDFNGISKRSKK</sequence>